<dbReference type="InterPro" id="IPR036397">
    <property type="entry name" value="RNaseH_sf"/>
</dbReference>
<evidence type="ECO:0000256" key="2">
    <source>
        <dbReference type="ARBA" id="ARBA00022527"/>
    </source>
</evidence>
<dbReference type="PROSITE" id="PS50898">
    <property type="entry name" value="RBD"/>
    <property type="match status" value="1"/>
</dbReference>
<dbReference type="PROSITE" id="PS00108">
    <property type="entry name" value="PROTEIN_KINASE_ST"/>
    <property type="match status" value="1"/>
</dbReference>
<dbReference type="InterPro" id="IPR002156">
    <property type="entry name" value="RNaseH_domain"/>
</dbReference>
<protein>
    <recommendedName>
        <fullName evidence="15">Serine/threonine-protein kinase B-raf</fullName>
    </recommendedName>
</protein>
<comment type="similarity">
    <text evidence="1">Belongs to the protein kinase superfamily. TKL Ser/Thr protein kinase family. RAF subfamily.</text>
</comment>
<dbReference type="SUPFAM" id="SSF56112">
    <property type="entry name" value="Protein kinase-like (PK-like)"/>
    <property type="match status" value="1"/>
</dbReference>
<evidence type="ECO:0000256" key="6">
    <source>
        <dbReference type="ARBA" id="ARBA00022840"/>
    </source>
</evidence>
<keyword evidence="6 7" id="KW-0067">ATP-binding</keyword>
<dbReference type="PROSITE" id="PS00479">
    <property type="entry name" value="ZF_DAG_PE_1"/>
    <property type="match status" value="1"/>
</dbReference>
<dbReference type="InterPro" id="IPR051681">
    <property type="entry name" value="Ser/Thr_Kinases-Pseudokinases"/>
</dbReference>
<dbReference type="SMART" id="SM00455">
    <property type="entry name" value="RBD"/>
    <property type="match status" value="1"/>
</dbReference>
<dbReference type="SUPFAM" id="SSF54236">
    <property type="entry name" value="Ubiquitin-like"/>
    <property type="match status" value="1"/>
</dbReference>
<evidence type="ECO:0000256" key="4">
    <source>
        <dbReference type="ARBA" id="ARBA00022741"/>
    </source>
</evidence>
<dbReference type="PROSITE" id="PS00107">
    <property type="entry name" value="PROTEIN_KINASE_ATP"/>
    <property type="match status" value="1"/>
</dbReference>
<dbReference type="SMART" id="SM00220">
    <property type="entry name" value="S_TKc"/>
    <property type="match status" value="1"/>
</dbReference>
<dbReference type="Gene3D" id="3.10.20.90">
    <property type="entry name" value="Phosphatidylinositol 3-kinase Catalytic Subunit, Chain A, domain 1"/>
    <property type="match status" value="1"/>
</dbReference>
<feature type="domain" description="RBD" evidence="12">
    <location>
        <begin position="129"/>
        <end position="199"/>
    </location>
</feature>
<dbReference type="Pfam" id="PF02196">
    <property type="entry name" value="RBD"/>
    <property type="match status" value="1"/>
</dbReference>
<evidence type="ECO:0000259" key="11">
    <source>
        <dbReference type="PROSITE" id="PS50879"/>
    </source>
</evidence>
<evidence type="ECO:0000313" key="14">
    <source>
        <dbReference type="Proteomes" id="UP001148838"/>
    </source>
</evidence>
<dbReference type="PROSITE" id="PS50081">
    <property type="entry name" value="ZF_DAG_PE_2"/>
    <property type="match status" value="1"/>
</dbReference>
<dbReference type="CDD" id="cd09276">
    <property type="entry name" value="Rnase_HI_RT_non_LTR"/>
    <property type="match status" value="1"/>
</dbReference>
<organism evidence="13 14">
    <name type="scientific">Periplaneta americana</name>
    <name type="common">American cockroach</name>
    <name type="synonym">Blatta americana</name>
    <dbReference type="NCBI Taxonomy" id="6978"/>
    <lineage>
        <taxon>Eukaryota</taxon>
        <taxon>Metazoa</taxon>
        <taxon>Ecdysozoa</taxon>
        <taxon>Arthropoda</taxon>
        <taxon>Hexapoda</taxon>
        <taxon>Insecta</taxon>
        <taxon>Pterygota</taxon>
        <taxon>Neoptera</taxon>
        <taxon>Polyneoptera</taxon>
        <taxon>Dictyoptera</taxon>
        <taxon>Blattodea</taxon>
        <taxon>Blattoidea</taxon>
        <taxon>Blattidae</taxon>
        <taxon>Blattinae</taxon>
        <taxon>Periplaneta</taxon>
    </lineage>
</organism>
<evidence type="ECO:0000256" key="8">
    <source>
        <dbReference type="SAM" id="MobiDB-lite"/>
    </source>
</evidence>
<dbReference type="InterPro" id="IPR011009">
    <property type="entry name" value="Kinase-like_dom_sf"/>
</dbReference>
<dbReference type="SMART" id="SM00109">
    <property type="entry name" value="C1"/>
    <property type="match status" value="1"/>
</dbReference>
<dbReference type="Gene3D" id="1.10.510.10">
    <property type="entry name" value="Transferase(Phosphotransferase) domain 1"/>
    <property type="match status" value="1"/>
</dbReference>
<dbReference type="SUPFAM" id="SSF57889">
    <property type="entry name" value="Cysteine-rich domain"/>
    <property type="match status" value="1"/>
</dbReference>
<gene>
    <name evidence="13" type="ORF">ANN_17217</name>
</gene>
<dbReference type="PANTHER" id="PTHR44329">
    <property type="entry name" value="SERINE/THREONINE-PROTEIN KINASE TNNI3K-RELATED"/>
    <property type="match status" value="1"/>
</dbReference>
<evidence type="ECO:0000256" key="3">
    <source>
        <dbReference type="ARBA" id="ARBA00022723"/>
    </source>
</evidence>
<dbReference type="InterPro" id="IPR002219">
    <property type="entry name" value="PKC_DAG/PE"/>
</dbReference>
<evidence type="ECO:0000256" key="7">
    <source>
        <dbReference type="PROSITE-ProRule" id="PRU10141"/>
    </source>
</evidence>
<dbReference type="Gene3D" id="3.30.60.20">
    <property type="match status" value="1"/>
</dbReference>
<keyword evidence="4 7" id="KW-0547">Nucleotide-binding</keyword>
<dbReference type="CDD" id="cd01816">
    <property type="entry name" value="RBD_RAF"/>
    <property type="match status" value="1"/>
</dbReference>
<dbReference type="CDD" id="cd14062">
    <property type="entry name" value="STKc_Raf"/>
    <property type="match status" value="1"/>
</dbReference>
<dbReference type="InterPro" id="IPR029071">
    <property type="entry name" value="Ubiquitin-like_domsf"/>
</dbReference>
<keyword evidence="14" id="KW-1185">Reference proteome</keyword>
<dbReference type="InterPro" id="IPR008271">
    <property type="entry name" value="Ser/Thr_kinase_AS"/>
</dbReference>
<evidence type="ECO:0000259" key="12">
    <source>
        <dbReference type="PROSITE" id="PS50898"/>
    </source>
</evidence>
<feature type="region of interest" description="Disordered" evidence="8">
    <location>
        <begin position="284"/>
        <end position="313"/>
    </location>
</feature>
<dbReference type="PROSITE" id="PS50011">
    <property type="entry name" value="PROTEIN_KINASE_DOM"/>
    <property type="match status" value="1"/>
</dbReference>
<keyword evidence="5" id="KW-0862">Zinc</keyword>
<dbReference type="Pfam" id="PF07714">
    <property type="entry name" value="PK_Tyr_Ser-Thr"/>
    <property type="match status" value="1"/>
</dbReference>
<comment type="caution">
    <text evidence="13">The sequence shown here is derived from an EMBL/GenBank/DDBJ whole genome shotgun (WGS) entry which is preliminary data.</text>
</comment>
<feature type="compositionally biased region" description="Low complexity" evidence="8">
    <location>
        <begin position="288"/>
        <end position="305"/>
    </location>
</feature>
<proteinExistence type="inferred from homology"/>
<feature type="compositionally biased region" description="Polar residues" evidence="8">
    <location>
        <begin position="359"/>
        <end position="380"/>
    </location>
</feature>
<keyword evidence="2" id="KW-0723">Serine/threonine-protein kinase</keyword>
<name>A0ABQ8SSB5_PERAM</name>
<dbReference type="Pfam" id="PF00075">
    <property type="entry name" value="RNase_H"/>
    <property type="match status" value="1"/>
</dbReference>
<evidence type="ECO:0008006" key="15">
    <source>
        <dbReference type="Google" id="ProtNLM"/>
    </source>
</evidence>
<evidence type="ECO:0000259" key="9">
    <source>
        <dbReference type="PROSITE" id="PS50011"/>
    </source>
</evidence>
<reference evidence="13 14" key="1">
    <citation type="journal article" date="2022" name="Allergy">
        <title>Genome assembly and annotation of Periplaneta americana reveal a comprehensive cockroach allergen profile.</title>
        <authorList>
            <person name="Wang L."/>
            <person name="Xiong Q."/>
            <person name="Saelim N."/>
            <person name="Wang L."/>
            <person name="Nong W."/>
            <person name="Wan A.T."/>
            <person name="Shi M."/>
            <person name="Liu X."/>
            <person name="Cao Q."/>
            <person name="Hui J.H.L."/>
            <person name="Sookrung N."/>
            <person name="Leung T.F."/>
            <person name="Tungtrongchitr A."/>
            <person name="Tsui S.K.W."/>
        </authorList>
    </citation>
    <scope>NUCLEOTIDE SEQUENCE [LARGE SCALE GENOMIC DNA]</scope>
    <source>
        <strain evidence="13">PWHHKU_190912</strain>
    </source>
</reference>
<dbReference type="InterPro" id="IPR000719">
    <property type="entry name" value="Prot_kinase_dom"/>
</dbReference>
<feature type="compositionally biased region" description="Basic and acidic residues" evidence="8">
    <location>
        <begin position="388"/>
        <end position="403"/>
    </location>
</feature>
<feature type="domain" description="Protein kinase" evidence="9">
    <location>
        <begin position="414"/>
        <end position="675"/>
    </location>
</feature>
<keyword evidence="2" id="KW-0808">Transferase</keyword>
<dbReference type="InterPro" id="IPR046349">
    <property type="entry name" value="C1-like_sf"/>
</dbReference>
<keyword evidence="3" id="KW-0479">Metal-binding</keyword>
<dbReference type="PANTHER" id="PTHR44329:SF262">
    <property type="entry name" value="RAF HOMOLOG SERINE_THREONINE-PROTEIN KINASE RAF"/>
    <property type="match status" value="1"/>
</dbReference>
<evidence type="ECO:0000256" key="5">
    <source>
        <dbReference type="ARBA" id="ARBA00022833"/>
    </source>
</evidence>
<evidence type="ECO:0000256" key="1">
    <source>
        <dbReference type="ARBA" id="ARBA00010507"/>
    </source>
</evidence>
<dbReference type="Pfam" id="PF00130">
    <property type="entry name" value="C1_1"/>
    <property type="match status" value="1"/>
</dbReference>
<dbReference type="CDD" id="cd20811">
    <property type="entry name" value="C1_Raf"/>
    <property type="match status" value="1"/>
</dbReference>
<feature type="region of interest" description="Disordered" evidence="8">
    <location>
        <begin position="95"/>
        <end position="124"/>
    </location>
</feature>
<evidence type="ECO:0000313" key="13">
    <source>
        <dbReference type="EMBL" id="KAJ4437082.1"/>
    </source>
</evidence>
<feature type="domain" description="RNase H type-1" evidence="11">
    <location>
        <begin position="725"/>
        <end position="856"/>
    </location>
</feature>
<dbReference type="EMBL" id="JAJSOF020000021">
    <property type="protein sequence ID" value="KAJ4437082.1"/>
    <property type="molecule type" value="Genomic_DNA"/>
</dbReference>
<dbReference type="PROSITE" id="PS50879">
    <property type="entry name" value="RNASE_H_1"/>
    <property type="match status" value="1"/>
</dbReference>
<dbReference type="SUPFAM" id="SSF53098">
    <property type="entry name" value="Ribonuclease H-like"/>
    <property type="match status" value="1"/>
</dbReference>
<feature type="binding site" evidence="7">
    <location>
        <position position="440"/>
    </location>
    <ligand>
        <name>ATP</name>
        <dbReference type="ChEBI" id="CHEBI:30616"/>
    </ligand>
</feature>
<dbReference type="InterPro" id="IPR001245">
    <property type="entry name" value="Ser-Thr/Tyr_kinase_cat_dom"/>
</dbReference>
<dbReference type="Gene3D" id="3.30.200.20">
    <property type="entry name" value="Phosphorylase Kinase, domain 1"/>
    <property type="match status" value="1"/>
</dbReference>
<feature type="domain" description="Phorbol-ester/DAG-type" evidence="10">
    <location>
        <begin position="209"/>
        <end position="255"/>
    </location>
</feature>
<sequence length="986" mass="110296">MAVIREPKFNGTVPTLSLNSPTRSCATEEFDPLHDELHNIQSMIRLTRENIDALIAKFAGFQHPPSIYLTEYQELTSKLHEFEVKEQELIELISNGRESPQDTCERHSHDQSSGGDSSPKLAPRSPLKSLVRAHLPNQQRTSVQVRPGQSVREALAKAMKLRKLTPEMCVVYKGQSKVTIPWEADISTLEGEEISVEILDKFSITTSISHNFVRKTFFSLAFCECCSRLLFQGFYCRTCGYRFHQRCATGVPALCQQIQNNTYYQILLAQNPVTSAGILQTPGFVTGRSTSPSQPQSIPRRQPPTLGTRERSSSAPNVCYNLVTQVGDAASLEEFASRIARSNPVPTVPGAGVLAMCSPGSSPTKPSHSQSAQASPTNTLRPWRPRARSADESGNKVRTPRESIEDWEIPADEILIGPRIGSGSFGTVYKGHWHGPVAVKTLNVKDPTPAQLQAFKNEVAVLRKTRHVNILLFMGCVSKPQLAIVTQWCEGSSLYKHLHVIETKFELLTLIEIGRQTAQGMDYLHAKNIIHRDLKSNNIFLHDDLTVKIGDFGLATVKTRWSGSQQFQQPTGSILWMAPEVIRMQEESPYSFQSDVYAFGVVLYELLAGQLPYANINNKDQILFMVGRGFLRPDLNNLRSDTPKALRRLSEDCLKLNRDERPLFRQILASLESSLRSLPKIHRSASEPTLNRTQLQSDDFLYMCASPKTPINSQYGAFPFYSVPPQNRLHLYTDGSLISREQGAGAGVTCCLFSFYRSLGYGTTSFDGEIVAISESLRNLLFHINKFKNAVILSDSKAAILSIVSKHTPSSQTAEITKLLSQLISLNKRIVFQWIPSHCRILGNENVDALAKKGSTATYRPVTKSTYYSVKRFIKSTYLDFNKQNLITQSQGKKWNSLHHNPQLIPDLPRKSSVAAFRLATGHDCLAKHLHRIGIYQSANCPLCNSNQEMDSEHLKICASVADNDNIFEKYWSARGQMTLLSNAWH</sequence>
<feature type="compositionally biased region" description="Basic and acidic residues" evidence="8">
    <location>
        <begin position="99"/>
        <end position="110"/>
    </location>
</feature>
<dbReference type="Gene3D" id="3.30.420.10">
    <property type="entry name" value="Ribonuclease H-like superfamily/Ribonuclease H"/>
    <property type="match status" value="1"/>
</dbReference>
<accession>A0ABQ8SSB5</accession>
<feature type="region of interest" description="Disordered" evidence="8">
    <location>
        <begin position="354"/>
        <end position="403"/>
    </location>
</feature>
<dbReference type="InterPro" id="IPR003116">
    <property type="entry name" value="RBD_dom"/>
</dbReference>
<dbReference type="InterPro" id="IPR012337">
    <property type="entry name" value="RNaseH-like_sf"/>
</dbReference>
<dbReference type="InterPro" id="IPR017441">
    <property type="entry name" value="Protein_kinase_ATP_BS"/>
</dbReference>
<evidence type="ECO:0000259" key="10">
    <source>
        <dbReference type="PROSITE" id="PS50081"/>
    </source>
</evidence>
<dbReference type="Proteomes" id="UP001148838">
    <property type="component" value="Unassembled WGS sequence"/>
</dbReference>
<keyword evidence="2" id="KW-0418">Kinase</keyword>